<dbReference type="InterPro" id="IPR032466">
    <property type="entry name" value="Metal_Hydrolase"/>
</dbReference>
<dbReference type="UniPathway" id="UPA00603">
    <property type="reaction ID" value="UER00660"/>
</dbReference>
<dbReference type="GO" id="GO:0008270">
    <property type="term" value="F:zinc ion binding"/>
    <property type="evidence" value="ECO:0007669"/>
    <property type="project" value="UniProtKB-UniRule"/>
</dbReference>
<comment type="pathway">
    <text evidence="1 8">Purine metabolism; guanine degradation; xanthine from guanine: step 1/1.</text>
</comment>
<comment type="catalytic activity">
    <reaction evidence="8">
        <text>guanine + H2O + H(+) = xanthine + NH4(+)</text>
        <dbReference type="Rhea" id="RHEA:14665"/>
        <dbReference type="ChEBI" id="CHEBI:15377"/>
        <dbReference type="ChEBI" id="CHEBI:15378"/>
        <dbReference type="ChEBI" id="CHEBI:16235"/>
        <dbReference type="ChEBI" id="CHEBI:17712"/>
        <dbReference type="ChEBI" id="CHEBI:28938"/>
        <dbReference type="EC" id="3.5.4.3"/>
    </reaction>
</comment>
<evidence type="ECO:0000256" key="6">
    <source>
        <dbReference type="ARBA" id="ARBA00022833"/>
    </source>
</evidence>
<dbReference type="SUPFAM" id="SSF51556">
    <property type="entry name" value="Metallo-dependent hydrolases"/>
    <property type="match status" value="1"/>
</dbReference>
<dbReference type="Gene3D" id="3.20.20.140">
    <property type="entry name" value="Metal-dependent hydrolases"/>
    <property type="match status" value="1"/>
</dbReference>
<comment type="cofactor">
    <cofactor evidence="8">
        <name>Zn(2+)</name>
        <dbReference type="ChEBI" id="CHEBI:29105"/>
    </cofactor>
    <text evidence="8">Binds 1 zinc ion per subunit.</text>
</comment>
<feature type="domain" description="Amidohydrolase-related" evidence="9">
    <location>
        <begin position="79"/>
        <end position="440"/>
    </location>
</feature>
<organism evidence="10 11">
    <name type="scientific">Cupriavidus pauculus</name>
    <dbReference type="NCBI Taxonomy" id="82633"/>
    <lineage>
        <taxon>Bacteria</taxon>
        <taxon>Pseudomonadati</taxon>
        <taxon>Pseudomonadota</taxon>
        <taxon>Betaproteobacteria</taxon>
        <taxon>Burkholderiales</taxon>
        <taxon>Burkholderiaceae</taxon>
        <taxon>Cupriavidus</taxon>
    </lineage>
</organism>
<evidence type="ECO:0000256" key="7">
    <source>
        <dbReference type="NCBIfam" id="TIGR02967"/>
    </source>
</evidence>
<dbReference type="AlphaFoldDB" id="A0A5P2H2P9"/>
<evidence type="ECO:0000313" key="11">
    <source>
        <dbReference type="Proteomes" id="UP000322822"/>
    </source>
</evidence>
<dbReference type="Gene3D" id="2.30.40.10">
    <property type="entry name" value="Urease, subunit C, domain 1"/>
    <property type="match status" value="1"/>
</dbReference>
<keyword evidence="4 8" id="KW-0479">Metal-binding</keyword>
<dbReference type="OrthoDB" id="3189065at2"/>
<accession>A0A5P2H2P9</accession>
<evidence type="ECO:0000259" key="9">
    <source>
        <dbReference type="Pfam" id="PF01979"/>
    </source>
</evidence>
<dbReference type="SUPFAM" id="SSF51338">
    <property type="entry name" value="Composite domain of metallo-dependent hydrolases"/>
    <property type="match status" value="2"/>
</dbReference>
<evidence type="ECO:0000256" key="8">
    <source>
        <dbReference type="RuleBase" id="RU366009"/>
    </source>
</evidence>
<dbReference type="PANTHER" id="PTHR11271:SF6">
    <property type="entry name" value="GUANINE DEAMINASE"/>
    <property type="match status" value="1"/>
</dbReference>
<dbReference type="InterPro" id="IPR006680">
    <property type="entry name" value="Amidohydro-rel"/>
</dbReference>
<keyword evidence="5 8" id="KW-0378">Hydrolase</keyword>
<sequence>MTSTLSFPSQPQGGATRVIRGRILHFLRDPQFHDDGYEYWEDGVLVVKGGRIAAAGDYATLAPTLPADAELIDHRGKLIVPGFIDTHIHYPQTDIIASPSPGLLHWLDTYTFPEERRFSEPAYARAVADFFTDELLRNGTTSALVWSTVHATSADALFAASEARNLRMITGKVMMDRNCPDFLRDTAETGARDSADLLSKWHNKGRLAYAITPRFAPTSSEAQLAACGELARAHPDAFIQTHVAENRDEVKWVAELFPDARSYLDVYDRYGLLRPGAFYGHAIYLDPDDRRRLADSGAAVAHCPTSNLFLGSGFYDFHQSDAHRLNVTLATDVGGGTSFSMFRTMNAAHKVARMGGYHLTALRMFYLATRAAAEALGWADRIGSFEAGCEADFIVLDPDATPLIARRSSRSETLEEQLFAFAMLGDDRVIEDVYIMGKAVGEATAPKYGLSAMA</sequence>
<comment type="function">
    <text evidence="8">Catalyzes the hydrolytic deamination of guanine, producing xanthine and ammonia.</text>
</comment>
<dbReference type="InterPro" id="IPR011059">
    <property type="entry name" value="Metal-dep_hydrolase_composite"/>
</dbReference>
<dbReference type="GO" id="GO:0008892">
    <property type="term" value="F:guanine deaminase activity"/>
    <property type="evidence" value="ECO:0007669"/>
    <property type="project" value="UniProtKB-UniRule"/>
</dbReference>
<dbReference type="EC" id="3.5.4.3" evidence="3 7"/>
<evidence type="ECO:0000256" key="5">
    <source>
        <dbReference type="ARBA" id="ARBA00022801"/>
    </source>
</evidence>
<dbReference type="InterPro" id="IPR051607">
    <property type="entry name" value="Metallo-dep_hydrolases"/>
</dbReference>
<proteinExistence type="inferred from homology"/>
<dbReference type="EMBL" id="CP044065">
    <property type="protein sequence ID" value="QET02347.1"/>
    <property type="molecule type" value="Genomic_DNA"/>
</dbReference>
<evidence type="ECO:0000256" key="3">
    <source>
        <dbReference type="ARBA" id="ARBA00012781"/>
    </source>
</evidence>
<keyword evidence="6 8" id="KW-0862">Zinc</keyword>
<comment type="similarity">
    <text evidence="2 8">Belongs to the metallo-dependent hydrolases superfamily. ATZ/TRZ family.</text>
</comment>
<protein>
    <recommendedName>
        <fullName evidence="3 7">Guanine deaminase</fullName>
        <shortName evidence="8">Guanase</shortName>
        <ecNumber evidence="3 7">3.5.4.3</ecNumber>
    </recommendedName>
    <alternativeName>
        <fullName evidence="8">Guanine aminohydrolase</fullName>
    </alternativeName>
</protein>
<dbReference type="RefSeq" id="WP_150372381.1">
    <property type="nucleotide sequence ID" value="NZ_CP044065.1"/>
</dbReference>
<evidence type="ECO:0000256" key="1">
    <source>
        <dbReference type="ARBA" id="ARBA00004984"/>
    </source>
</evidence>
<evidence type="ECO:0000256" key="4">
    <source>
        <dbReference type="ARBA" id="ARBA00022723"/>
    </source>
</evidence>
<evidence type="ECO:0000313" key="10">
    <source>
        <dbReference type="EMBL" id="QET02347.1"/>
    </source>
</evidence>
<dbReference type="CDD" id="cd01303">
    <property type="entry name" value="GDEase"/>
    <property type="match status" value="1"/>
</dbReference>
<dbReference type="PANTHER" id="PTHR11271">
    <property type="entry name" value="GUANINE DEAMINASE"/>
    <property type="match status" value="1"/>
</dbReference>
<reference evidence="10 11" key="1">
    <citation type="submission" date="2019-09" db="EMBL/GenBank/DDBJ databases">
        <title>FDA dAtabase for Regulatory Grade micrObial Sequences (FDA-ARGOS): Supporting development and validation of Infectious Disease Dx tests.</title>
        <authorList>
            <person name="Sciortino C."/>
            <person name="Tallon L."/>
            <person name="Sadzewicz L."/>
            <person name="Vavikolanu K."/>
            <person name="Mehta A."/>
            <person name="Aluvathingal J."/>
            <person name="Nadendla S."/>
            <person name="Nandy P."/>
            <person name="Geyer C."/>
            <person name="Yan Y."/>
            <person name="Sichtig H."/>
        </authorList>
    </citation>
    <scope>NUCLEOTIDE SEQUENCE [LARGE SCALE GENOMIC DNA]</scope>
    <source>
        <strain evidence="10 11">FDAARGOS_664</strain>
    </source>
</reference>
<dbReference type="GO" id="GO:0006147">
    <property type="term" value="P:guanine catabolic process"/>
    <property type="evidence" value="ECO:0007669"/>
    <property type="project" value="UniProtKB-UniRule"/>
</dbReference>
<name>A0A5P2H2P9_9BURK</name>
<dbReference type="Proteomes" id="UP000322822">
    <property type="component" value="Chromosome 1"/>
</dbReference>
<dbReference type="GO" id="GO:0005829">
    <property type="term" value="C:cytosol"/>
    <property type="evidence" value="ECO:0007669"/>
    <property type="project" value="TreeGrafter"/>
</dbReference>
<gene>
    <name evidence="10" type="primary">guaD</name>
    <name evidence="10" type="ORF">FOB72_10065</name>
</gene>
<dbReference type="InterPro" id="IPR014311">
    <property type="entry name" value="Guanine_deaminase"/>
</dbReference>
<dbReference type="NCBIfam" id="NF006679">
    <property type="entry name" value="PRK09228.1"/>
    <property type="match status" value="1"/>
</dbReference>
<dbReference type="NCBIfam" id="TIGR02967">
    <property type="entry name" value="guan_deamin"/>
    <property type="match status" value="1"/>
</dbReference>
<dbReference type="Pfam" id="PF01979">
    <property type="entry name" value="Amidohydro_1"/>
    <property type="match status" value="1"/>
</dbReference>
<evidence type="ECO:0000256" key="2">
    <source>
        <dbReference type="ARBA" id="ARBA00006745"/>
    </source>
</evidence>